<dbReference type="SUPFAM" id="SSF48452">
    <property type="entry name" value="TPR-like"/>
    <property type="match status" value="1"/>
</dbReference>
<gene>
    <name evidence="2" type="ORF">ASB62_07175</name>
</gene>
<reference evidence="2 3" key="1">
    <citation type="submission" date="2015-10" db="EMBL/GenBank/DDBJ databases">
        <title>Draft Genome Sequence of Chlorobium limicola strain Frasassi Growing under Artificial Lighting in the Frasassi Cave System.</title>
        <authorList>
            <person name="Mansor M."/>
            <person name="Macalady J."/>
        </authorList>
    </citation>
    <scope>NUCLEOTIDE SEQUENCE [LARGE SCALE GENOMIC DNA]</scope>
    <source>
        <strain evidence="2 3">Frasassi</strain>
    </source>
</reference>
<evidence type="ECO:0000313" key="2">
    <source>
        <dbReference type="EMBL" id="KUL23810.1"/>
    </source>
</evidence>
<dbReference type="AlphaFoldDB" id="A0A101JBL8"/>
<protein>
    <recommendedName>
        <fullName evidence="1">DUF3856 domain-containing protein</fullName>
    </recommendedName>
</protein>
<evidence type="ECO:0000259" key="1">
    <source>
        <dbReference type="Pfam" id="PF12968"/>
    </source>
</evidence>
<dbReference type="OrthoDB" id="594835at2"/>
<dbReference type="Pfam" id="PF12968">
    <property type="entry name" value="DUF3856"/>
    <property type="match status" value="1"/>
</dbReference>
<accession>A0A101JBL8</accession>
<comment type="caution">
    <text evidence="2">The sequence shown here is derived from an EMBL/GenBank/DDBJ whole genome shotgun (WGS) entry which is preliminary data.</text>
</comment>
<dbReference type="InterPro" id="IPR024552">
    <property type="entry name" value="DUF3856"/>
</dbReference>
<dbReference type="RefSeq" id="WP_059139246.1">
    <property type="nucleotide sequence ID" value="NZ_LMBR01000179.1"/>
</dbReference>
<dbReference type="Proteomes" id="UP000053937">
    <property type="component" value="Unassembled WGS sequence"/>
</dbReference>
<name>A0A101JBL8_CHLLI</name>
<dbReference type="Gene3D" id="1.25.40.10">
    <property type="entry name" value="Tetratricopeptide repeat domain"/>
    <property type="match status" value="1"/>
</dbReference>
<sequence length="176" mass="19548">MKPLKEVAMSYMALAEAQKKLLEGLYAEAAAESSKAMEISRTMPPEEAFDHDGFDGLCYAALAPAQAGLGEYAECLQSAERALRYFNRRGELQKDEGKQWIAVVFSRAVAMQETGSPEEASKGFRIAGEMIAERKGELPGREDMLREIAERLSVLGGESKTVEKPGGYRAWWEFWS</sequence>
<proteinExistence type="predicted"/>
<evidence type="ECO:0000313" key="3">
    <source>
        <dbReference type="Proteomes" id="UP000053937"/>
    </source>
</evidence>
<keyword evidence="3" id="KW-1185">Reference proteome</keyword>
<feature type="domain" description="DUF3856" evidence="1">
    <location>
        <begin position="2"/>
        <end position="144"/>
    </location>
</feature>
<dbReference type="EMBL" id="LMBR01000179">
    <property type="protein sequence ID" value="KUL23810.1"/>
    <property type="molecule type" value="Genomic_DNA"/>
</dbReference>
<organism evidence="2 3">
    <name type="scientific">Chlorobium limicola</name>
    <dbReference type="NCBI Taxonomy" id="1092"/>
    <lineage>
        <taxon>Bacteria</taxon>
        <taxon>Pseudomonadati</taxon>
        <taxon>Chlorobiota</taxon>
        <taxon>Chlorobiia</taxon>
        <taxon>Chlorobiales</taxon>
        <taxon>Chlorobiaceae</taxon>
        <taxon>Chlorobium/Pelodictyon group</taxon>
        <taxon>Chlorobium</taxon>
    </lineage>
</organism>
<dbReference type="InterPro" id="IPR011990">
    <property type="entry name" value="TPR-like_helical_dom_sf"/>
</dbReference>